<keyword evidence="3" id="KW-1003">Cell membrane</keyword>
<evidence type="ECO:0000256" key="1">
    <source>
        <dbReference type="ARBA" id="ARBA00004651"/>
    </source>
</evidence>
<dbReference type="RefSeq" id="WP_117628689.1">
    <property type="nucleotide sequence ID" value="NZ_JBCJBW010000027.1"/>
</dbReference>
<dbReference type="GO" id="GO:0006508">
    <property type="term" value="P:proteolysis"/>
    <property type="evidence" value="ECO:0007669"/>
    <property type="project" value="InterPro"/>
</dbReference>
<evidence type="ECO:0000313" key="15">
    <source>
        <dbReference type="EMBL" id="RHG15232.1"/>
    </source>
</evidence>
<dbReference type="InterPro" id="IPR017871">
    <property type="entry name" value="ABC_transporter-like_CS"/>
</dbReference>
<evidence type="ECO:0000256" key="7">
    <source>
        <dbReference type="ARBA" id="ARBA00022807"/>
    </source>
</evidence>
<dbReference type="InterPro" id="IPR039421">
    <property type="entry name" value="Type_1_exporter"/>
</dbReference>
<evidence type="ECO:0000256" key="6">
    <source>
        <dbReference type="ARBA" id="ARBA00022801"/>
    </source>
</evidence>
<feature type="transmembrane region" description="Helical" evidence="11">
    <location>
        <begin position="293"/>
        <end position="312"/>
    </location>
</feature>
<keyword evidence="2" id="KW-0813">Transport</keyword>
<dbReference type="InterPro" id="IPR027417">
    <property type="entry name" value="P-loop_NTPase"/>
</dbReference>
<evidence type="ECO:0000313" key="16">
    <source>
        <dbReference type="Proteomes" id="UP000284220"/>
    </source>
</evidence>
<reference evidence="15 16" key="1">
    <citation type="submission" date="2018-08" db="EMBL/GenBank/DDBJ databases">
        <title>A genome reference for cultivated species of the human gut microbiota.</title>
        <authorList>
            <person name="Zou Y."/>
            <person name="Xue W."/>
            <person name="Luo G."/>
        </authorList>
    </citation>
    <scope>NUCLEOTIDE SEQUENCE [LARGE SCALE GENOMIC DNA]</scope>
    <source>
        <strain evidence="15 16">AM22-9LB</strain>
    </source>
</reference>
<dbReference type="GO" id="GO:0016887">
    <property type="term" value="F:ATP hydrolysis activity"/>
    <property type="evidence" value="ECO:0007669"/>
    <property type="project" value="InterPro"/>
</dbReference>
<dbReference type="PROSITE" id="PS50893">
    <property type="entry name" value="ABC_TRANSPORTER_2"/>
    <property type="match status" value="1"/>
</dbReference>
<dbReference type="PROSITE" id="PS50929">
    <property type="entry name" value="ABC_TM1F"/>
    <property type="match status" value="1"/>
</dbReference>
<comment type="subcellular location">
    <subcellularLocation>
        <location evidence="1">Cell membrane</location>
        <topology evidence="1">Multi-pass membrane protein</topology>
    </subcellularLocation>
</comment>
<feature type="transmembrane region" description="Helical" evidence="11">
    <location>
        <begin position="262"/>
        <end position="287"/>
    </location>
</feature>
<keyword evidence="5" id="KW-0547">Nucleotide-binding</keyword>
<accession>A0A414S9P5</accession>
<keyword evidence="7" id="KW-0788">Thiol protease</keyword>
<dbReference type="SMART" id="SM00382">
    <property type="entry name" value="AAA"/>
    <property type="match status" value="1"/>
</dbReference>
<dbReference type="SUPFAM" id="SSF90123">
    <property type="entry name" value="ABC transporter transmembrane region"/>
    <property type="match status" value="1"/>
</dbReference>
<dbReference type="GO" id="GO:0008234">
    <property type="term" value="F:cysteine-type peptidase activity"/>
    <property type="evidence" value="ECO:0007669"/>
    <property type="project" value="UniProtKB-KW"/>
</dbReference>
<dbReference type="PANTHER" id="PTHR43394">
    <property type="entry name" value="ATP-DEPENDENT PERMEASE MDL1, MITOCHONDRIAL"/>
    <property type="match status" value="1"/>
</dbReference>
<dbReference type="PANTHER" id="PTHR43394:SF1">
    <property type="entry name" value="ATP-BINDING CASSETTE SUB-FAMILY B MEMBER 10, MITOCHONDRIAL"/>
    <property type="match status" value="1"/>
</dbReference>
<comment type="caution">
    <text evidence="15">The sequence shown here is derived from an EMBL/GenBank/DDBJ whole genome shotgun (WGS) entry which is preliminary data.</text>
</comment>
<evidence type="ECO:0000259" key="12">
    <source>
        <dbReference type="PROSITE" id="PS50893"/>
    </source>
</evidence>
<dbReference type="PROSITE" id="PS00211">
    <property type="entry name" value="ABC_TRANSPORTER_1"/>
    <property type="match status" value="1"/>
</dbReference>
<dbReference type="InterPro" id="IPR036640">
    <property type="entry name" value="ABC1_TM_sf"/>
</dbReference>
<evidence type="ECO:0000256" key="8">
    <source>
        <dbReference type="ARBA" id="ARBA00022840"/>
    </source>
</evidence>
<feature type="domain" description="Peptidase C39" evidence="14">
    <location>
        <begin position="11"/>
        <end position="131"/>
    </location>
</feature>
<feature type="domain" description="ABC transporter" evidence="12">
    <location>
        <begin position="468"/>
        <end position="700"/>
    </location>
</feature>
<dbReference type="Pfam" id="PF00005">
    <property type="entry name" value="ABC_tran"/>
    <property type="match status" value="1"/>
</dbReference>
<dbReference type="AlphaFoldDB" id="A0A414S9P5"/>
<protein>
    <submittedName>
        <fullName evidence="15">Peptidase domain-containing ABC transporter</fullName>
    </submittedName>
</protein>
<organism evidence="15 16">
    <name type="scientific">Blautia obeum</name>
    <dbReference type="NCBI Taxonomy" id="40520"/>
    <lineage>
        <taxon>Bacteria</taxon>
        <taxon>Bacillati</taxon>
        <taxon>Bacillota</taxon>
        <taxon>Clostridia</taxon>
        <taxon>Lachnospirales</taxon>
        <taxon>Lachnospiraceae</taxon>
        <taxon>Blautia</taxon>
    </lineage>
</organism>
<keyword evidence="6" id="KW-0378">Hydrolase</keyword>
<gene>
    <name evidence="15" type="ORF">DW272_13825</name>
</gene>
<dbReference type="Gene3D" id="1.20.1560.10">
    <property type="entry name" value="ABC transporter type 1, transmembrane domain"/>
    <property type="match status" value="1"/>
</dbReference>
<dbReference type="InterPro" id="IPR005074">
    <property type="entry name" value="Peptidase_C39"/>
</dbReference>
<dbReference type="PROSITE" id="PS50990">
    <property type="entry name" value="PEPTIDASE_C39"/>
    <property type="match status" value="1"/>
</dbReference>
<dbReference type="Pfam" id="PF03412">
    <property type="entry name" value="Peptidase_C39"/>
    <property type="match status" value="1"/>
</dbReference>
<dbReference type="InterPro" id="IPR003439">
    <property type="entry name" value="ABC_transporter-like_ATP-bd"/>
</dbReference>
<evidence type="ECO:0000256" key="5">
    <source>
        <dbReference type="ARBA" id="ARBA00022741"/>
    </source>
</evidence>
<dbReference type="FunFam" id="3.40.50.300:FF:000854">
    <property type="entry name" value="Multidrug ABC transporter ATP-binding protein"/>
    <property type="match status" value="1"/>
</dbReference>
<evidence type="ECO:0000256" key="4">
    <source>
        <dbReference type="ARBA" id="ARBA00022692"/>
    </source>
</evidence>
<name>A0A414S9P5_9FIRM</name>
<keyword evidence="8" id="KW-0067">ATP-binding</keyword>
<evidence type="ECO:0000256" key="9">
    <source>
        <dbReference type="ARBA" id="ARBA00022989"/>
    </source>
</evidence>
<dbReference type="InterPro" id="IPR003593">
    <property type="entry name" value="AAA+_ATPase"/>
</dbReference>
<dbReference type="Gene3D" id="3.40.50.300">
    <property type="entry name" value="P-loop containing nucleotide triphosphate hydrolases"/>
    <property type="match status" value="1"/>
</dbReference>
<evidence type="ECO:0000259" key="13">
    <source>
        <dbReference type="PROSITE" id="PS50929"/>
    </source>
</evidence>
<dbReference type="GO" id="GO:0015421">
    <property type="term" value="F:ABC-type oligopeptide transporter activity"/>
    <property type="evidence" value="ECO:0007669"/>
    <property type="project" value="TreeGrafter"/>
</dbReference>
<keyword evidence="7" id="KW-0645">Protease</keyword>
<evidence type="ECO:0000256" key="3">
    <source>
        <dbReference type="ARBA" id="ARBA00022475"/>
    </source>
</evidence>
<feature type="domain" description="ABC transmembrane type-1" evidence="13">
    <location>
        <begin position="156"/>
        <end position="435"/>
    </location>
</feature>
<keyword evidence="10 11" id="KW-0472">Membrane</keyword>
<keyword evidence="9 11" id="KW-1133">Transmembrane helix</keyword>
<dbReference type="GO" id="GO:0005524">
    <property type="term" value="F:ATP binding"/>
    <property type="evidence" value="ECO:0007669"/>
    <property type="project" value="UniProtKB-KW"/>
</dbReference>
<dbReference type="GO" id="GO:0005886">
    <property type="term" value="C:plasma membrane"/>
    <property type="evidence" value="ECO:0007669"/>
    <property type="project" value="UniProtKB-SubCell"/>
</dbReference>
<dbReference type="Gene3D" id="3.90.70.10">
    <property type="entry name" value="Cysteine proteinases"/>
    <property type="match status" value="1"/>
</dbReference>
<sequence length="701" mass="79766">MKQKRVPLIRQVGITDCGFACLTMLFNYYGYNIDISELKAKNSVGRNGLSLAKLKEICQENYFQFKAYKNFSSENDLLMNLPAILFSKTNHYVVVSRKRNNTFELLDPVKGKIQVSFDDIQREYMDILVVIRPRDKFIYSKEKSKFKIPVNRFKLAIVILTTLIAQSIIIIPAIFVQKIVNNLTYAPESFEFRKMILFILGITIALFLSNFIKKRCILILQSDIYKETIQQMIDKIFKIDISFFEGHASGDIQNRFNSVSEIYQFISITLISAIINAVTAIMCALVMMLQSFYLFQILFIIAAAQILIVYFLNKRARIKIKNYIADQSELQGKMVEILTNIQQIRCMRIDTILCKNIKGDYQHLIQRLKEKAQISDFIETIATTFTTISPMLLYTMGGFLIINSNLELGALVSFITLSTYFTGPFQTLSLIIPQISVLRETMLRINELMNYSDEIQSGKQSIGRFESISLKNVTFKYLGSNEPDLKGINITIKRGEKIAIVGESGSGKTTISKLLLNALTKYEGEILLNGYNINSIKREAIDHIFTIVTQVPMAISGTIRDNIDISHDLSDDEIYSCLKTAELENDVNKFPMKLNTFVGENGQNISGGQKQRIAIARALALKPEVLILDEATSNLDPITERKICDNLKKLHITQIIITHRLSQVEDADMIYVLNHGEIMEKGSHEQLMKGKGLYSKLVRIA</sequence>
<evidence type="ECO:0000259" key="14">
    <source>
        <dbReference type="PROSITE" id="PS50990"/>
    </source>
</evidence>
<evidence type="ECO:0000256" key="11">
    <source>
        <dbReference type="SAM" id="Phobius"/>
    </source>
</evidence>
<dbReference type="Proteomes" id="UP000284220">
    <property type="component" value="Unassembled WGS sequence"/>
</dbReference>
<dbReference type="InterPro" id="IPR011527">
    <property type="entry name" value="ABC1_TM_dom"/>
</dbReference>
<evidence type="ECO:0000256" key="10">
    <source>
        <dbReference type="ARBA" id="ARBA00023136"/>
    </source>
</evidence>
<proteinExistence type="predicted"/>
<dbReference type="EMBL" id="QRHZ01000008">
    <property type="protein sequence ID" value="RHG15232.1"/>
    <property type="molecule type" value="Genomic_DNA"/>
</dbReference>
<evidence type="ECO:0000256" key="2">
    <source>
        <dbReference type="ARBA" id="ARBA00022448"/>
    </source>
</evidence>
<keyword evidence="4 11" id="KW-0812">Transmembrane</keyword>
<feature type="transmembrane region" description="Helical" evidence="11">
    <location>
        <begin position="195"/>
        <end position="212"/>
    </location>
</feature>
<feature type="transmembrane region" description="Helical" evidence="11">
    <location>
        <begin position="408"/>
        <end position="432"/>
    </location>
</feature>
<dbReference type="SUPFAM" id="SSF52540">
    <property type="entry name" value="P-loop containing nucleoside triphosphate hydrolases"/>
    <property type="match status" value="1"/>
</dbReference>
<dbReference type="Pfam" id="PF00664">
    <property type="entry name" value="ABC_membrane"/>
    <property type="match status" value="1"/>
</dbReference>
<feature type="transmembrane region" description="Helical" evidence="11">
    <location>
        <begin position="153"/>
        <end position="175"/>
    </location>
</feature>